<evidence type="ECO:0000313" key="2">
    <source>
        <dbReference type="Proteomes" id="UP000251666"/>
    </source>
</evidence>
<sequence>MTVQFSAIASTMTDVYAKFVTQVPDPVIRLETEPLWSELARDDGSTSSIDASRPTAIASKLAPTGDLWR</sequence>
<evidence type="ECO:0000313" key="1">
    <source>
        <dbReference type="EMBL" id="AXA61683.1"/>
    </source>
</evidence>
<dbReference type="KEGG" id="pthv:CE140_16345"/>
<protein>
    <submittedName>
        <fullName evidence="1">Uncharacterized protein</fullName>
    </submittedName>
</protein>
<organism evidence="1 2">
    <name type="scientific">Pseudomonas thivervalensis</name>
    <dbReference type="NCBI Taxonomy" id="86265"/>
    <lineage>
        <taxon>Bacteria</taxon>
        <taxon>Pseudomonadati</taxon>
        <taxon>Pseudomonadota</taxon>
        <taxon>Gammaproteobacteria</taxon>
        <taxon>Pseudomonadales</taxon>
        <taxon>Pseudomonadaceae</taxon>
        <taxon>Pseudomonas</taxon>
    </lineage>
</organism>
<dbReference type="AlphaFoldDB" id="A0A176NNP0"/>
<keyword evidence="2" id="KW-1185">Reference proteome</keyword>
<name>A0A176NNP0_9PSED</name>
<accession>A0A176NNP0</accession>
<dbReference type="EMBL" id="CP022202">
    <property type="protein sequence ID" value="AXA61683.1"/>
    <property type="molecule type" value="Genomic_DNA"/>
</dbReference>
<reference evidence="2" key="1">
    <citation type="journal article" date="2021" name="Front. Microbiol.">
        <title>Genomic Analysis of the 1-Aminocyclopropane-1-Carboxylate Deaminase-Producing Pseudomonas thivervalensis SC5 Reveals Its Multifaceted Roles in Soil and in Beneficial Interactions With Plants.</title>
        <authorList>
            <person name="Nascimento F.X."/>
            <person name="Uron P."/>
            <person name="Glick B.R."/>
            <person name="Giachini A."/>
            <person name="Rossi M.J."/>
        </authorList>
    </citation>
    <scope>NUCLEOTIDE SEQUENCE [LARGE SCALE GENOMIC DNA]</scope>
    <source>
        <strain evidence="2">PLM3</strain>
    </source>
</reference>
<proteinExistence type="predicted"/>
<dbReference type="Proteomes" id="UP000251666">
    <property type="component" value="Chromosome"/>
</dbReference>
<gene>
    <name evidence="1" type="ORF">CEQ51_16900</name>
</gene>